<dbReference type="PANTHER" id="PTHR31689">
    <property type="entry name" value="DIAMINOPIMELATE EPIMERASE, CHLOROPLASTIC"/>
    <property type="match status" value="1"/>
</dbReference>
<feature type="binding site" evidence="8">
    <location>
        <position position="50"/>
    </location>
    <ligand>
        <name>substrate</name>
    </ligand>
</feature>
<organism evidence="10 11">
    <name type="scientific">Candidatus Raskinella chloraquaticus</name>
    <dbReference type="NCBI Taxonomy" id="1951219"/>
    <lineage>
        <taxon>Bacteria</taxon>
        <taxon>Pseudomonadati</taxon>
        <taxon>Pseudomonadota</taxon>
        <taxon>Alphaproteobacteria</taxon>
        <taxon>Hyphomicrobiales</taxon>
        <taxon>Phreatobacteraceae</taxon>
        <taxon>Candidatus Raskinella</taxon>
    </lineage>
</organism>
<dbReference type="GO" id="GO:0008837">
    <property type="term" value="F:diaminopimelate epimerase activity"/>
    <property type="evidence" value="ECO:0007669"/>
    <property type="project" value="UniProtKB-UniRule"/>
</dbReference>
<reference evidence="10 11" key="1">
    <citation type="journal article" date="2017" name="Water Res.">
        <title>Comammox in drinking water systems.</title>
        <authorList>
            <person name="Wang Y."/>
            <person name="Ma L."/>
            <person name="Mao Y."/>
            <person name="Jiang X."/>
            <person name="Xia Y."/>
            <person name="Yu K."/>
            <person name="Li B."/>
            <person name="Zhang T."/>
        </authorList>
    </citation>
    <scope>NUCLEOTIDE SEQUENCE [LARGE SCALE GENOMIC DNA]</scope>
    <source>
        <strain evidence="10">SG_bin8</strain>
    </source>
</reference>
<evidence type="ECO:0000256" key="2">
    <source>
        <dbReference type="ARBA" id="ARBA00010219"/>
    </source>
</evidence>
<dbReference type="InterPro" id="IPR018510">
    <property type="entry name" value="DAP_epimerase_AS"/>
</dbReference>
<sequence>MSTLNGRPFRKMNGLGNDFVIFDGRAHPITVTSDEARAIADRTTGIGCDQLIVLEPSPAGADVFMRIYNADGSQVAACGNATRCVARIVIQASGKPQVAIETKAGLLTASAGGGDIVTVDMGVPRLAWNDIPLSEMFHDTRTIELQVGPIDAPLIHSPSAVNMGNPHVIFFVDDLNIVDLAKVGPMLEHHPLFPERANISLAHVVAHDQVELVVWERGAGLTKACGTAACAVVVAGVRRRLLDRVCDVHLPGGTLSIEWRADDSHVLMSGPSALEFEGEISARHLQGAAA</sequence>
<dbReference type="Gene3D" id="3.10.310.10">
    <property type="entry name" value="Diaminopimelate Epimerase, Chain A, domain 1"/>
    <property type="match status" value="2"/>
</dbReference>
<feature type="binding site" evidence="8">
    <location>
        <position position="17"/>
    </location>
    <ligand>
        <name>substrate</name>
    </ligand>
</feature>
<dbReference type="GO" id="GO:0009089">
    <property type="term" value="P:lysine biosynthetic process via diaminopimelate"/>
    <property type="evidence" value="ECO:0007669"/>
    <property type="project" value="UniProtKB-UniRule"/>
</dbReference>
<feature type="binding site" evidence="8">
    <location>
        <begin position="79"/>
        <end position="80"/>
    </location>
    <ligand>
        <name>substrate</name>
    </ligand>
</feature>
<evidence type="ECO:0000256" key="7">
    <source>
        <dbReference type="ARBA" id="ARBA00051712"/>
    </source>
</evidence>
<keyword evidence="5 8" id="KW-0457">Lysine biosynthesis</keyword>
<dbReference type="PANTHER" id="PTHR31689:SF0">
    <property type="entry name" value="DIAMINOPIMELATE EPIMERASE"/>
    <property type="match status" value="1"/>
</dbReference>
<dbReference type="HAMAP" id="MF_00197">
    <property type="entry name" value="DAP_epimerase"/>
    <property type="match status" value="1"/>
</dbReference>
<dbReference type="InterPro" id="IPR001653">
    <property type="entry name" value="DAP_epimerase_DapF"/>
</dbReference>
<comment type="catalytic activity">
    <reaction evidence="7 8">
        <text>(2S,6S)-2,6-diaminopimelate = meso-2,6-diaminopimelate</text>
        <dbReference type="Rhea" id="RHEA:15393"/>
        <dbReference type="ChEBI" id="CHEBI:57609"/>
        <dbReference type="ChEBI" id="CHEBI:57791"/>
        <dbReference type="EC" id="5.1.1.7"/>
    </reaction>
</comment>
<keyword evidence="4 8" id="KW-0028">Amino-acid biosynthesis</keyword>
<accession>A0A1W9HZW2</accession>
<feature type="binding site" evidence="8">
    <location>
        <position position="165"/>
    </location>
    <ligand>
        <name>substrate</name>
    </ligand>
</feature>
<comment type="function">
    <text evidence="8">Catalyzes the stereoinversion of LL-2,6-diaminopimelate (L,L-DAP) to meso-diaminopimelate (meso-DAP), a precursor of L-lysine and an essential component of the bacterial peptidoglycan.</text>
</comment>
<evidence type="ECO:0000256" key="1">
    <source>
        <dbReference type="ARBA" id="ARBA00005196"/>
    </source>
</evidence>
<comment type="subcellular location">
    <subcellularLocation>
        <location evidence="8">Cytoplasm</location>
    </subcellularLocation>
</comment>
<evidence type="ECO:0000256" key="5">
    <source>
        <dbReference type="ARBA" id="ARBA00023154"/>
    </source>
</evidence>
<name>A0A1W9HZW2_9HYPH</name>
<dbReference type="NCBIfam" id="TIGR00652">
    <property type="entry name" value="DapF"/>
    <property type="match status" value="1"/>
</dbReference>
<dbReference type="EMBL" id="LWDL01000012">
    <property type="protein sequence ID" value="OQW52751.1"/>
    <property type="molecule type" value="Genomic_DNA"/>
</dbReference>
<dbReference type="Pfam" id="PF01678">
    <property type="entry name" value="DAP_epimerase"/>
    <property type="match status" value="2"/>
</dbReference>
<feature type="active site" description="Proton donor" evidence="8">
    <location>
        <position position="78"/>
    </location>
</feature>
<feature type="site" description="Could be important to modulate the pK values of the two catalytic cysteine residues" evidence="8">
    <location>
        <position position="167"/>
    </location>
</feature>
<proteinExistence type="inferred from homology"/>
<feature type="binding site" evidence="8">
    <location>
        <begin position="216"/>
        <end position="217"/>
    </location>
    <ligand>
        <name>substrate</name>
    </ligand>
</feature>
<dbReference type="GO" id="GO:0005829">
    <property type="term" value="C:cytosol"/>
    <property type="evidence" value="ECO:0007669"/>
    <property type="project" value="TreeGrafter"/>
</dbReference>
<feature type="binding site" evidence="8">
    <location>
        <position position="69"/>
    </location>
    <ligand>
        <name>substrate</name>
    </ligand>
</feature>
<evidence type="ECO:0000256" key="9">
    <source>
        <dbReference type="PROSITE-ProRule" id="PRU10125"/>
    </source>
</evidence>
<feature type="binding site" evidence="8">
    <location>
        <begin position="226"/>
        <end position="227"/>
    </location>
    <ligand>
        <name>substrate</name>
    </ligand>
</feature>
<dbReference type="SUPFAM" id="SSF54506">
    <property type="entry name" value="Diaminopimelate epimerase-like"/>
    <property type="match status" value="2"/>
</dbReference>
<dbReference type="UniPathway" id="UPA00034">
    <property type="reaction ID" value="UER00025"/>
</dbReference>
<protein>
    <recommendedName>
        <fullName evidence="3 8">Diaminopimelate epimerase</fullName>
        <shortName evidence="8">DAP epimerase</shortName>
        <ecNumber evidence="3 8">5.1.1.7</ecNumber>
    </recommendedName>
    <alternativeName>
        <fullName evidence="8">PLP-independent amino acid racemase</fullName>
    </alternativeName>
</protein>
<evidence type="ECO:0000313" key="10">
    <source>
        <dbReference type="EMBL" id="OQW52751.1"/>
    </source>
</evidence>
<dbReference type="STRING" id="1827387.A4S15_06770"/>
<evidence type="ECO:0000256" key="8">
    <source>
        <dbReference type="HAMAP-Rule" id="MF_00197"/>
    </source>
</evidence>
<feature type="binding site" evidence="8">
    <location>
        <position position="198"/>
    </location>
    <ligand>
        <name>substrate</name>
    </ligand>
</feature>
<keyword evidence="8" id="KW-0963">Cytoplasm</keyword>
<feature type="active site" description="Proton acceptor" evidence="8">
    <location>
        <position position="225"/>
    </location>
</feature>
<dbReference type="Proteomes" id="UP000192872">
    <property type="component" value="Unassembled WGS sequence"/>
</dbReference>
<feature type="active site" evidence="9">
    <location>
        <position position="78"/>
    </location>
</feature>
<dbReference type="AlphaFoldDB" id="A0A1W9HZW2"/>
<feature type="site" description="Could be important to modulate the pK values of the two catalytic cysteine residues" evidence="8">
    <location>
        <position position="216"/>
    </location>
</feature>
<comment type="subunit">
    <text evidence="8">Homodimer.</text>
</comment>
<comment type="pathway">
    <text evidence="1 8">Amino-acid biosynthesis; L-lysine biosynthesis via DAP pathway; DL-2,6-diaminopimelate from LL-2,6-diaminopimelate: step 1/1.</text>
</comment>
<keyword evidence="6 8" id="KW-0413">Isomerase</keyword>
<gene>
    <name evidence="8" type="primary">dapF</name>
    <name evidence="10" type="ORF">A4S15_06770</name>
</gene>
<comment type="caution">
    <text evidence="10">The sequence shown here is derived from an EMBL/GenBank/DDBJ whole genome shotgun (WGS) entry which is preliminary data.</text>
</comment>
<dbReference type="PROSITE" id="PS01326">
    <property type="entry name" value="DAP_EPIMERASE"/>
    <property type="match status" value="1"/>
</dbReference>
<comment type="similarity">
    <text evidence="2 8">Belongs to the diaminopimelate epimerase family.</text>
</comment>
<dbReference type="EC" id="5.1.1.7" evidence="3 8"/>
<evidence type="ECO:0000313" key="11">
    <source>
        <dbReference type="Proteomes" id="UP000192872"/>
    </source>
</evidence>
<evidence type="ECO:0000256" key="3">
    <source>
        <dbReference type="ARBA" id="ARBA00013080"/>
    </source>
</evidence>
<evidence type="ECO:0000256" key="4">
    <source>
        <dbReference type="ARBA" id="ARBA00022605"/>
    </source>
</evidence>
<evidence type="ECO:0000256" key="6">
    <source>
        <dbReference type="ARBA" id="ARBA00023235"/>
    </source>
</evidence>